<evidence type="ECO:0000259" key="3">
    <source>
        <dbReference type="Pfam" id="PF02709"/>
    </source>
</evidence>
<organism evidence="4 5">
    <name type="scientific">Algoriphagus lacus</name>
    <dbReference type="NCBI Taxonomy" id="2056311"/>
    <lineage>
        <taxon>Bacteria</taxon>
        <taxon>Pseudomonadati</taxon>
        <taxon>Bacteroidota</taxon>
        <taxon>Cytophagia</taxon>
        <taxon>Cytophagales</taxon>
        <taxon>Cyclobacteriaceae</taxon>
        <taxon>Algoriphagus</taxon>
    </lineage>
</organism>
<evidence type="ECO:0000256" key="1">
    <source>
        <dbReference type="ARBA" id="ARBA00022679"/>
    </source>
</evidence>
<dbReference type="Proteomes" id="UP000283522">
    <property type="component" value="Unassembled WGS sequence"/>
</dbReference>
<dbReference type="InterPro" id="IPR029044">
    <property type="entry name" value="Nucleotide-diphossugar_trans"/>
</dbReference>
<feature type="domain" description="Glycosyltransferase 2-like" evidence="2">
    <location>
        <begin position="6"/>
        <end position="133"/>
    </location>
</feature>
<sequence>MNPLISVVIPVFNCDKFLEDTISSVLNSDYKNLEVVLVNDGSTDNSLSCCKKWKELFPAKVQVVDQRNQGPSVARNTGIYQAKGKYILPLDGDDLIHPQYISEAVRVLESDSSIKVVYCKAEKFGKKTGVWNLKPFSLQSLAKDNMIFVSGIYRKSDWASIGGYDHRFIWGWEDWEFWINMLKKGGKVVQLPLTGFFYRIRDNSRRKSTNRQGKKMTLFLLNKKHPEFFQRYLRGPIRNPRGVSIPLNATLHLIKHMKMRCQVETKLLQKLIKSSEGKIKN</sequence>
<dbReference type="Pfam" id="PF00535">
    <property type="entry name" value="Glycos_transf_2"/>
    <property type="match status" value="1"/>
</dbReference>
<dbReference type="SUPFAM" id="SSF53448">
    <property type="entry name" value="Nucleotide-diphospho-sugar transferases"/>
    <property type="match status" value="1"/>
</dbReference>
<accession>A0A418PNS9</accession>
<name>A0A418PNS9_9BACT</name>
<dbReference type="InterPro" id="IPR027791">
    <property type="entry name" value="Galactosyl_T_C"/>
</dbReference>
<evidence type="ECO:0000259" key="2">
    <source>
        <dbReference type="Pfam" id="PF00535"/>
    </source>
</evidence>
<dbReference type="InterPro" id="IPR050834">
    <property type="entry name" value="Glycosyltransf_2"/>
</dbReference>
<dbReference type="RefSeq" id="WP_119478972.1">
    <property type="nucleotide sequence ID" value="NZ_QXML01000009.1"/>
</dbReference>
<proteinExistence type="predicted"/>
<dbReference type="PANTHER" id="PTHR43685:SF2">
    <property type="entry name" value="GLYCOSYLTRANSFERASE 2-LIKE DOMAIN-CONTAINING PROTEIN"/>
    <property type="match status" value="1"/>
</dbReference>
<keyword evidence="5" id="KW-1185">Reference proteome</keyword>
<dbReference type="InterPro" id="IPR001173">
    <property type="entry name" value="Glyco_trans_2-like"/>
</dbReference>
<keyword evidence="1 4" id="KW-0808">Transferase</keyword>
<dbReference type="Gene3D" id="3.90.550.10">
    <property type="entry name" value="Spore Coat Polysaccharide Biosynthesis Protein SpsA, Chain A"/>
    <property type="match status" value="1"/>
</dbReference>
<feature type="domain" description="Galactosyltransferase C-terminal" evidence="3">
    <location>
        <begin position="152"/>
        <end position="201"/>
    </location>
</feature>
<gene>
    <name evidence="4" type="ORF">D0X99_16570</name>
</gene>
<dbReference type="OrthoDB" id="6307329at2"/>
<reference evidence="4 5" key="1">
    <citation type="submission" date="2018-09" db="EMBL/GenBank/DDBJ databases">
        <authorList>
            <person name="Wang X."/>
            <person name="Du Z."/>
        </authorList>
    </citation>
    <scope>NUCLEOTIDE SEQUENCE [LARGE SCALE GENOMIC DNA]</scope>
    <source>
        <strain evidence="4 5">N3</strain>
    </source>
</reference>
<dbReference type="Pfam" id="PF02709">
    <property type="entry name" value="Glyco_transf_7C"/>
    <property type="match status" value="1"/>
</dbReference>
<dbReference type="CDD" id="cd00761">
    <property type="entry name" value="Glyco_tranf_GTA_type"/>
    <property type="match status" value="1"/>
</dbReference>
<evidence type="ECO:0000313" key="4">
    <source>
        <dbReference type="EMBL" id="RIW13386.1"/>
    </source>
</evidence>
<evidence type="ECO:0000313" key="5">
    <source>
        <dbReference type="Proteomes" id="UP000283522"/>
    </source>
</evidence>
<protein>
    <submittedName>
        <fullName evidence="4">Glycosyltransferase family 2 protein</fullName>
    </submittedName>
</protein>
<dbReference type="AlphaFoldDB" id="A0A418PNS9"/>
<dbReference type="EMBL" id="QXML01000009">
    <property type="protein sequence ID" value="RIW13386.1"/>
    <property type="molecule type" value="Genomic_DNA"/>
</dbReference>
<dbReference type="PANTHER" id="PTHR43685">
    <property type="entry name" value="GLYCOSYLTRANSFERASE"/>
    <property type="match status" value="1"/>
</dbReference>
<comment type="caution">
    <text evidence="4">The sequence shown here is derived from an EMBL/GenBank/DDBJ whole genome shotgun (WGS) entry which is preliminary data.</text>
</comment>
<dbReference type="GO" id="GO:0016740">
    <property type="term" value="F:transferase activity"/>
    <property type="evidence" value="ECO:0007669"/>
    <property type="project" value="UniProtKB-KW"/>
</dbReference>